<accession>X7EJC3</accession>
<dbReference type="GO" id="GO:0005737">
    <property type="term" value="C:cytoplasm"/>
    <property type="evidence" value="ECO:0007669"/>
    <property type="project" value="UniProtKB-SubCell"/>
</dbReference>
<name>X7EJC3_9RHOB</name>
<dbReference type="PANTHER" id="PTHR33643:SF1">
    <property type="entry name" value="UREASE ACCESSORY PROTEIN D"/>
    <property type="match status" value="1"/>
</dbReference>
<comment type="subunit">
    <text evidence="3">UreD, UreF and UreG form a complex that acts as a GTP-hydrolysis-dependent molecular chaperone, activating the urease apoprotein by helping to assemble the nickel containing metallocenter of UreC. The UreE protein probably delivers the nickel.</text>
</comment>
<comment type="subcellular location">
    <subcellularLocation>
        <location evidence="3">Cytoplasm</location>
    </subcellularLocation>
</comment>
<keyword evidence="5" id="KW-1185">Reference proteome</keyword>
<dbReference type="EMBL" id="JALZ01000006">
    <property type="protein sequence ID" value="ETX15253.1"/>
    <property type="molecule type" value="Genomic_DNA"/>
</dbReference>
<keyword evidence="2 3" id="KW-0143">Chaperone</keyword>
<protein>
    <recommendedName>
        <fullName evidence="3">Urease accessory protein UreD</fullName>
    </recommendedName>
</protein>
<dbReference type="eggNOG" id="COG0829">
    <property type="taxonomic scope" value="Bacteria"/>
</dbReference>
<dbReference type="Proteomes" id="UP000022447">
    <property type="component" value="Unassembled WGS sequence"/>
</dbReference>
<organism evidence="4 5">
    <name type="scientific">Roseivivax halodurans JCM 10272</name>
    <dbReference type="NCBI Taxonomy" id="1449350"/>
    <lineage>
        <taxon>Bacteria</taxon>
        <taxon>Pseudomonadati</taxon>
        <taxon>Pseudomonadota</taxon>
        <taxon>Alphaproteobacteria</taxon>
        <taxon>Rhodobacterales</taxon>
        <taxon>Roseobacteraceae</taxon>
        <taxon>Roseivivax</taxon>
    </lineage>
</organism>
<comment type="function">
    <text evidence="3">Required for maturation of urease via the functional incorporation of the urease nickel metallocenter.</text>
</comment>
<dbReference type="GO" id="GO:0016151">
    <property type="term" value="F:nickel cation binding"/>
    <property type="evidence" value="ECO:0007669"/>
    <property type="project" value="UniProtKB-UniRule"/>
</dbReference>
<evidence type="ECO:0000256" key="3">
    <source>
        <dbReference type="HAMAP-Rule" id="MF_01384"/>
    </source>
</evidence>
<evidence type="ECO:0000256" key="1">
    <source>
        <dbReference type="ARBA" id="ARBA00007177"/>
    </source>
</evidence>
<dbReference type="InterPro" id="IPR002669">
    <property type="entry name" value="UreD"/>
</dbReference>
<comment type="caution">
    <text evidence="4">The sequence shown here is derived from an EMBL/GenBank/DDBJ whole genome shotgun (WGS) entry which is preliminary data.</text>
</comment>
<dbReference type="AlphaFoldDB" id="X7EJC3"/>
<dbReference type="PANTHER" id="PTHR33643">
    <property type="entry name" value="UREASE ACCESSORY PROTEIN D"/>
    <property type="match status" value="1"/>
</dbReference>
<reference evidence="4 5" key="1">
    <citation type="submission" date="2014-01" db="EMBL/GenBank/DDBJ databases">
        <title>Roseivivax halodurans JCM 10272 Genome Sequencing.</title>
        <authorList>
            <person name="Lai Q."/>
            <person name="Li G."/>
            <person name="Shao Z."/>
        </authorList>
    </citation>
    <scope>NUCLEOTIDE SEQUENCE [LARGE SCALE GENOMIC DNA]</scope>
    <source>
        <strain evidence="4 5">JCM 10272</strain>
    </source>
</reference>
<dbReference type="HAMAP" id="MF_01384">
    <property type="entry name" value="UreD"/>
    <property type="match status" value="1"/>
</dbReference>
<dbReference type="Pfam" id="PF01774">
    <property type="entry name" value="UreD"/>
    <property type="match status" value="1"/>
</dbReference>
<evidence type="ECO:0000256" key="2">
    <source>
        <dbReference type="ARBA" id="ARBA00023186"/>
    </source>
</evidence>
<evidence type="ECO:0000313" key="5">
    <source>
        <dbReference type="Proteomes" id="UP000022447"/>
    </source>
</evidence>
<keyword evidence="3" id="KW-0963">Cytoplasm</keyword>
<comment type="similarity">
    <text evidence="1 3">Belongs to the UreD family.</text>
</comment>
<keyword evidence="3" id="KW-0996">Nickel insertion</keyword>
<gene>
    <name evidence="3" type="primary">ureD</name>
    <name evidence="4" type="ORF">OCH239_18425</name>
</gene>
<sequence>MRRRGESSVIADLMQSGSSKLMFPHPQGDALQAVWLNTAGGITGGDDFSLSVEVAPEAKVALTTQAAERIYRAVPGAPGRVRTRLSAGQGAMLHWLPQETILFDRGSLDRTLSVDLAGCASFLGIETLIFGRAAMGERVRDLHLRDRIDLRVDGTLVYADRLALDGDAETTLGRPHVADGAGAVATLILAAPGASGRLDSIRTGLPDTAGASAPSEDLVVARLLAPDGFEMRRTLVPLLTALSDAPLPRPWMI</sequence>
<dbReference type="PATRIC" id="fig|1449350.3.peg.1690"/>
<dbReference type="STRING" id="1449350.OCH239_18425"/>
<proteinExistence type="inferred from homology"/>
<evidence type="ECO:0000313" key="4">
    <source>
        <dbReference type="EMBL" id="ETX15253.1"/>
    </source>
</evidence>